<evidence type="ECO:0000313" key="3">
    <source>
        <dbReference type="EMBL" id="NVO56942.1"/>
    </source>
</evidence>
<accession>A0ABX2PUY6</accession>
<dbReference type="EMBL" id="JABXWT010000008">
    <property type="protein sequence ID" value="NVO56942.1"/>
    <property type="molecule type" value="Genomic_DNA"/>
</dbReference>
<dbReference type="InterPro" id="IPR011008">
    <property type="entry name" value="Dimeric_a/b-barrel"/>
</dbReference>
<dbReference type="RefSeq" id="WP_176865873.1">
    <property type="nucleotide sequence ID" value="NZ_JABXWT010000008.1"/>
</dbReference>
<comment type="caution">
    <text evidence="3">The sequence shown here is derived from an EMBL/GenBank/DDBJ whole genome shotgun (WGS) entry which is preliminary data.</text>
</comment>
<proteinExistence type="inferred from homology"/>
<keyword evidence="4" id="KW-1185">Reference proteome</keyword>
<dbReference type="InterPro" id="IPR005545">
    <property type="entry name" value="YCII"/>
</dbReference>
<dbReference type="PANTHER" id="PTHR37828">
    <property type="entry name" value="GSR2449 PROTEIN"/>
    <property type="match status" value="1"/>
</dbReference>
<dbReference type="Gene3D" id="3.30.70.1060">
    <property type="entry name" value="Dimeric alpha+beta barrel"/>
    <property type="match status" value="1"/>
</dbReference>
<evidence type="ECO:0000256" key="1">
    <source>
        <dbReference type="ARBA" id="ARBA00007689"/>
    </source>
</evidence>
<name>A0ABX2PUY6_9RHOB</name>
<sequence>MTIPKSVFVVDLNYVVTLPEIDAHIPGHVEFLDQCYEAGLFLASGAKIPRTGGVIIASAPSRESLEAHLAQDPFHINGVAEYKITEFQAKKHKPNFFD</sequence>
<organism evidence="3 4">
    <name type="scientific">Ruegeria haliotis</name>
    <dbReference type="NCBI Taxonomy" id="2747601"/>
    <lineage>
        <taxon>Bacteria</taxon>
        <taxon>Pseudomonadati</taxon>
        <taxon>Pseudomonadota</taxon>
        <taxon>Alphaproteobacteria</taxon>
        <taxon>Rhodobacterales</taxon>
        <taxon>Roseobacteraceae</taxon>
        <taxon>Ruegeria</taxon>
    </lineage>
</organism>
<comment type="similarity">
    <text evidence="1">Belongs to the YciI family.</text>
</comment>
<protein>
    <submittedName>
        <fullName evidence="3">GTP cyclohydrolase</fullName>
    </submittedName>
</protein>
<feature type="domain" description="YCII-related" evidence="2">
    <location>
        <begin position="18"/>
        <end position="87"/>
    </location>
</feature>
<dbReference type="Proteomes" id="UP000630805">
    <property type="component" value="Unassembled WGS sequence"/>
</dbReference>
<evidence type="ECO:0000259" key="2">
    <source>
        <dbReference type="Pfam" id="PF03795"/>
    </source>
</evidence>
<reference evidence="3 4" key="1">
    <citation type="submission" date="2020-06" db="EMBL/GenBank/DDBJ databases">
        <authorList>
            <person name="Cao W.R."/>
        </authorList>
    </citation>
    <scope>NUCLEOTIDE SEQUENCE [LARGE SCALE GENOMIC DNA]</scope>
    <source>
        <strain evidence="3 4">B1Z28</strain>
    </source>
</reference>
<dbReference type="Pfam" id="PF03795">
    <property type="entry name" value="YCII"/>
    <property type="match status" value="1"/>
</dbReference>
<dbReference type="SUPFAM" id="SSF54909">
    <property type="entry name" value="Dimeric alpha+beta barrel"/>
    <property type="match status" value="1"/>
</dbReference>
<gene>
    <name evidence="3" type="ORF">HW561_14195</name>
</gene>
<dbReference type="PANTHER" id="PTHR37828:SF1">
    <property type="entry name" value="YCII-RELATED DOMAIN-CONTAINING PROTEIN"/>
    <property type="match status" value="1"/>
</dbReference>
<evidence type="ECO:0000313" key="4">
    <source>
        <dbReference type="Proteomes" id="UP000630805"/>
    </source>
</evidence>